<feature type="region of interest" description="Disordered" evidence="1">
    <location>
        <begin position="327"/>
        <end position="347"/>
    </location>
</feature>
<dbReference type="SUPFAM" id="SSF47090">
    <property type="entry name" value="PGBD-like"/>
    <property type="match status" value="1"/>
</dbReference>
<accession>A0A9X2E0I5</accession>
<organism evidence="2 3">
    <name type="scientific">Rathayibacter rubneri</name>
    <dbReference type="NCBI Taxonomy" id="2950106"/>
    <lineage>
        <taxon>Bacteria</taxon>
        <taxon>Bacillati</taxon>
        <taxon>Actinomycetota</taxon>
        <taxon>Actinomycetes</taxon>
        <taxon>Micrococcales</taxon>
        <taxon>Microbacteriaceae</taxon>
        <taxon>Rathayibacter</taxon>
    </lineage>
</organism>
<sequence length="347" mass="34708">MTAAQAATRAGIAALLAFALLAAGATTALLLLAPTVPASLRSADDPLTVPVSYQDFADPRPVELTFTRAPDISVVARASGVVTAYSCRSGAALESGGSPLSIDGAPLLALATSTPLWRDLAIGDSGDDVRALQRELVRLGAPLVADGTLGAGSIQAIERRLEKASGRAEQLSTVPLARLLWLPGPSVVAASCEVSLGGRVDGAVPIAVVAGSVASASIVAVPSGMLDGERRLVVDDAVLVPTPEGRIDSEQELHAFASTPSARTALATEGGSTVPGQYVLAAPVRVGIVPPSALAGADGGTACVLTDGGPVRVHVVDSELGRSSVEFPSGSEPALVAADPPADLDCA</sequence>
<evidence type="ECO:0000313" key="3">
    <source>
        <dbReference type="Proteomes" id="UP001155240"/>
    </source>
</evidence>
<dbReference type="Proteomes" id="UP001155240">
    <property type="component" value="Unassembled WGS sequence"/>
</dbReference>
<name>A0A9X2E0I5_9MICO</name>
<dbReference type="AlphaFoldDB" id="A0A9X2E0I5"/>
<evidence type="ECO:0008006" key="4">
    <source>
        <dbReference type="Google" id="ProtNLM"/>
    </source>
</evidence>
<keyword evidence="3" id="KW-1185">Reference proteome</keyword>
<reference evidence="2" key="1">
    <citation type="submission" date="2022-06" db="EMBL/GenBank/DDBJ databases">
        <title>Whole genome shotgun sequencing (WGS) of Rathayibacter sp. ZW T2_19, isolated from stored onions (Allium cepa).</title>
        <authorList>
            <person name="Stoll D.A."/>
            <person name="Huch M."/>
        </authorList>
    </citation>
    <scope>NUCLEOTIDE SEQUENCE</scope>
    <source>
        <strain evidence="2">ZW T2_19</strain>
    </source>
</reference>
<dbReference type="RefSeq" id="WP_251946117.1">
    <property type="nucleotide sequence ID" value="NZ_JAMRYM010000052.1"/>
</dbReference>
<evidence type="ECO:0000256" key="1">
    <source>
        <dbReference type="SAM" id="MobiDB-lite"/>
    </source>
</evidence>
<evidence type="ECO:0000313" key="2">
    <source>
        <dbReference type="EMBL" id="MCM6763173.1"/>
    </source>
</evidence>
<dbReference type="EMBL" id="JAMRYM010000052">
    <property type="protein sequence ID" value="MCM6763173.1"/>
    <property type="molecule type" value="Genomic_DNA"/>
</dbReference>
<gene>
    <name evidence="2" type="ORF">NB037_12165</name>
</gene>
<feature type="compositionally biased region" description="Low complexity" evidence="1">
    <location>
        <begin position="333"/>
        <end position="347"/>
    </location>
</feature>
<comment type="caution">
    <text evidence="2">The sequence shown here is derived from an EMBL/GenBank/DDBJ whole genome shotgun (WGS) entry which is preliminary data.</text>
</comment>
<protein>
    <recommendedName>
        <fullName evidence="4">Peptidoglycan binding domain-containing protein</fullName>
    </recommendedName>
</protein>
<dbReference type="InterPro" id="IPR036365">
    <property type="entry name" value="PGBD-like_sf"/>
</dbReference>
<proteinExistence type="predicted"/>